<dbReference type="FunFam" id="3.40.50.11860:FF:000001">
    <property type="entry name" value="2-(3-amino-3-carboxypropyl)histidine synthase subunit 2"/>
    <property type="match status" value="1"/>
</dbReference>
<sequence>MTKPEAPPVLSTPATHIFEKQPAVSVENSGLRLSNEQLYVIYEIERTVAEIRKKKISRVALQFPDIMLPDAPRVFEALSKGLDPTTSSSDQQRTQLFDSQGLVNGVEKLSMTSEKLPAVRLYILADTSYGACCVDEIAAEHISADAVVHYGRACLSPTVRIPVIHIFTVQQLQDQSSLLEDFEDFYVDRRAKVILTADVTYQDHLERIAAVLQSRGYSNLYMTNIMHDPSSPLPNRTIPNEVKADPSKLKDWQLFHISDPPESLLLTLASRLASIRIYPTSRIDDERNREPFLASTSRALNRRYALLTSVSTASIVGILINTLSVRNYMHIVEHVKSQIQAAGKKSYTFVVGKVNAAKVANFSEIGAWVVIGCWESSLIDSKDFWKPVLTPFELELALKGDSERVWTGEWSSDFQSILQESTQPEDDTARGNGFKTDGESDDRNGSELDSEEESAPPDYDLRTGRYVSHTRPMRTSHLNASTGKNPPSDSLVRRAKGDLAVVGGETSPGAEYLKSKRIWKGLGSDFEIAYEDAGAAIERGRSGIARGYTHDRKDSRI</sequence>
<evidence type="ECO:0000256" key="8">
    <source>
        <dbReference type="SAM" id="MobiDB-lite"/>
    </source>
</evidence>
<evidence type="ECO:0000256" key="5">
    <source>
        <dbReference type="ARBA" id="ARBA00023004"/>
    </source>
</evidence>
<dbReference type="InterPro" id="IPR016435">
    <property type="entry name" value="DPH1/DPH2"/>
</dbReference>
<dbReference type="RefSeq" id="XP_037155476.1">
    <property type="nucleotide sequence ID" value="XM_037299475.1"/>
</dbReference>
<name>A0A8H6CPI3_9LECA</name>
<dbReference type="Proteomes" id="UP000593566">
    <property type="component" value="Unassembled WGS sequence"/>
</dbReference>
<dbReference type="UniPathway" id="UPA00559"/>
<dbReference type="EMBL" id="JACCJB010000005">
    <property type="protein sequence ID" value="KAF6227168.1"/>
    <property type="molecule type" value="Genomic_DNA"/>
</dbReference>
<dbReference type="NCBIfam" id="TIGR00272">
    <property type="entry name" value="DPH2"/>
    <property type="match status" value="1"/>
</dbReference>
<dbReference type="GO" id="GO:0046872">
    <property type="term" value="F:metal ion binding"/>
    <property type="evidence" value="ECO:0007669"/>
    <property type="project" value="UniProtKB-KW"/>
</dbReference>
<dbReference type="SFLD" id="SFLDF00408">
    <property type="entry name" value="Diphthamide_biosynthesis_famil"/>
    <property type="match status" value="1"/>
</dbReference>
<feature type="compositionally biased region" description="Basic and acidic residues" evidence="8">
    <location>
        <begin position="436"/>
        <end position="446"/>
    </location>
</feature>
<evidence type="ECO:0000313" key="9">
    <source>
        <dbReference type="EMBL" id="KAF6227168.1"/>
    </source>
</evidence>
<dbReference type="GeneID" id="59337005"/>
<dbReference type="InterPro" id="IPR042263">
    <property type="entry name" value="DPH1/DPH2_1"/>
</dbReference>
<comment type="subcellular location">
    <subcellularLocation>
        <location evidence="7">Cytoplasm</location>
    </subcellularLocation>
</comment>
<keyword evidence="10" id="KW-1185">Reference proteome</keyword>
<evidence type="ECO:0000256" key="3">
    <source>
        <dbReference type="ARBA" id="ARBA00006179"/>
    </source>
</evidence>
<feature type="region of interest" description="Disordered" evidence="8">
    <location>
        <begin position="420"/>
        <end position="491"/>
    </location>
</feature>
<evidence type="ECO:0000256" key="1">
    <source>
        <dbReference type="ARBA" id="ARBA00001966"/>
    </source>
</evidence>
<evidence type="ECO:0000256" key="7">
    <source>
        <dbReference type="RuleBase" id="RU364133"/>
    </source>
</evidence>
<keyword evidence="4 7" id="KW-0479">Metal-binding</keyword>
<dbReference type="SFLD" id="SFLDS00032">
    <property type="entry name" value="Radical_SAM_3-amino-3-carboxyp"/>
    <property type="match status" value="1"/>
</dbReference>
<dbReference type="Gene3D" id="3.40.50.11840">
    <property type="entry name" value="Diphthamide synthesis DPH1/DPH2 domain 1"/>
    <property type="match status" value="1"/>
</dbReference>
<dbReference type="PANTHER" id="PTHR10762">
    <property type="entry name" value="DIPHTHAMIDE BIOSYNTHESIS PROTEIN"/>
    <property type="match status" value="1"/>
</dbReference>
<proteinExistence type="inferred from homology"/>
<comment type="pathway">
    <text evidence="2 7">Protein modification; peptidyl-diphthamide biosynthesis.</text>
</comment>
<comment type="cofactor">
    <cofactor evidence="1">
        <name>[4Fe-4S] cluster</name>
        <dbReference type="ChEBI" id="CHEBI:49883"/>
    </cofactor>
</comment>
<dbReference type="InterPro" id="IPR042265">
    <property type="entry name" value="DPH1/DPH2_3"/>
</dbReference>
<evidence type="ECO:0000256" key="2">
    <source>
        <dbReference type="ARBA" id="ARBA00005156"/>
    </source>
</evidence>
<keyword evidence="5 7" id="KW-0408">Iron</keyword>
<accession>A0A8H6CPI3</accession>
<keyword evidence="6 7" id="KW-0411">Iron-sulfur</keyword>
<protein>
    <recommendedName>
        <fullName evidence="7">2-(3-amino-3-carboxypropyl)histidine synthase subunit 2</fullName>
    </recommendedName>
</protein>
<organism evidence="9 10">
    <name type="scientific">Letharia lupina</name>
    <dbReference type="NCBI Taxonomy" id="560253"/>
    <lineage>
        <taxon>Eukaryota</taxon>
        <taxon>Fungi</taxon>
        <taxon>Dikarya</taxon>
        <taxon>Ascomycota</taxon>
        <taxon>Pezizomycotina</taxon>
        <taxon>Lecanoromycetes</taxon>
        <taxon>OSLEUM clade</taxon>
        <taxon>Lecanoromycetidae</taxon>
        <taxon>Lecanorales</taxon>
        <taxon>Lecanorineae</taxon>
        <taxon>Parmeliaceae</taxon>
        <taxon>Letharia</taxon>
    </lineage>
</organism>
<dbReference type="Gene3D" id="3.40.50.11860">
    <property type="entry name" value="Diphthamide synthesis DPH1/DPH2 domain 3"/>
    <property type="match status" value="1"/>
</dbReference>
<dbReference type="GO" id="GO:0051536">
    <property type="term" value="F:iron-sulfur cluster binding"/>
    <property type="evidence" value="ECO:0007669"/>
    <property type="project" value="UniProtKB-KW"/>
</dbReference>
<dbReference type="GO" id="GO:0090560">
    <property type="term" value="F:2-(3-amino-3-carboxypropyl)histidine synthase activity"/>
    <property type="evidence" value="ECO:0007669"/>
    <property type="project" value="InterPro"/>
</dbReference>
<dbReference type="AlphaFoldDB" id="A0A8H6CPI3"/>
<dbReference type="PANTHER" id="PTHR10762:SF2">
    <property type="entry name" value="2-(3-AMINO-3-CARBOXYPROPYL)HISTIDINE SYNTHASE SUBUNIT 2"/>
    <property type="match status" value="1"/>
</dbReference>
<dbReference type="GO" id="GO:0005737">
    <property type="term" value="C:cytoplasm"/>
    <property type="evidence" value="ECO:0007669"/>
    <property type="project" value="UniProtKB-SubCell"/>
</dbReference>
<dbReference type="GO" id="GO:0017183">
    <property type="term" value="P:protein histidyl modification to diphthamide"/>
    <property type="evidence" value="ECO:0007669"/>
    <property type="project" value="UniProtKB-UniPathway"/>
</dbReference>
<evidence type="ECO:0000256" key="4">
    <source>
        <dbReference type="ARBA" id="ARBA00022723"/>
    </source>
</evidence>
<gene>
    <name evidence="9" type="ORF">HO133_008610</name>
</gene>
<keyword evidence="7" id="KW-0963">Cytoplasm</keyword>
<comment type="function">
    <text evidence="7">Required for the first step of diphthamide biosynthesis, a post-translational modification of histidine which occurs in elongation factor 2. DPH1 and DPH2 transfer a 3-amino-3-carboxypropyl (ACP) group from S-adenosyl-L-methionine (SAM) to a histidine residue, the reaction is assisted by a reduction system comprising DPH3 and a NADH-dependent reductase. Facilitates the reduction of the catalytic iron-sulfur cluster found in the DPH1 subunit.</text>
</comment>
<evidence type="ECO:0000313" key="10">
    <source>
        <dbReference type="Proteomes" id="UP000593566"/>
    </source>
</evidence>
<dbReference type="SFLD" id="SFLDG01121">
    <property type="entry name" value="Diphthamide_biosynthesis"/>
    <property type="match status" value="1"/>
</dbReference>
<dbReference type="Pfam" id="PF01866">
    <property type="entry name" value="Diphthamide_syn"/>
    <property type="match status" value="1"/>
</dbReference>
<comment type="similarity">
    <text evidence="3 7">Belongs to the DPH1/DPH2 family. DPH2 subfamily.</text>
</comment>
<dbReference type="NCBIfam" id="TIGR00322">
    <property type="entry name" value="diphth2_R"/>
    <property type="match status" value="1"/>
</dbReference>
<feature type="compositionally biased region" description="Polar residues" evidence="8">
    <location>
        <begin position="476"/>
        <end position="488"/>
    </location>
</feature>
<dbReference type="InterPro" id="IPR010014">
    <property type="entry name" value="DHP2"/>
</dbReference>
<evidence type="ECO:0000256" key="6">
    <source>
        <dbReference type="ARBA" id="ARBA00023014"/>
    </source>
</evidence>
<comment type="caution">
    <text evidence="9">The sequence shown here is derived from an EMBL/GenBank/DDBJ whole genome shotgun (WGS) entry which is preliminary data.</text>
</comment>
<reference evidence="9 10" key="1">
    <citation type="journal article" date="2020" name="Genomics">
        <title>Complete, high-quality genomes from long-read metagenomic sequencing of two wolf lichen thalli reveals enigmatic genome architecture.</title>
        <authorList>
            <person name="McKenzie S.K."/>
            <person name="Walston R.F."/>
            <person name="Allen J.L."/>
        </authorList>
    </citation>
    <scope>NUCLEOTIDE SEQUENCE [LARGE SCALE GENOMIC DNA]</scope>
    <source>
        <strain evidence="9">WasteWater1</strain>
    </source>
</reference>